<dbReference type="EMBL" id="JAQJAN010000004">
    <property type="protein sequence ID" value="KAJ5732726.1"/>
    <property type="molecule type" value="Genomic_DNA"/>
</dbReference>
<reference evidence="1" key="2">
    <citation type="submission" date="2023-01" db="EMBL/GenBank/DDBJ databases">
        <authorList>
            <person name="Petersen C."/>
        </authorList>
    </citation>
    <scope>NUCLEOTIDE SEQUENCE</scope>
    <source>
        <strain evidence="1">IBT 17514</strain>
    </source>
</reference>
<protein>
    <submittedName>
        <fullName evidence="1">Uncharacterized protein</fullName>
    </submittedName>
</protein>
<proteinExistence type="predicted"/>
<reference evidence="1" key="1">
    <citation type="journal article" date="2023" name="IMA Fungus">
        <title>Comparative genomic study of the Penicillium genus elucidates a diverse pangenome and 15 lateral gene transfer events.</title>
        <authorList>
            <person name="Petersen C."/>
            <person name="Sorensen T."/>
            <person name="Nielsen M.R."/>
            <person name="Sondergaard T.E."/>
            <person name="Sorensen J.L."/>
            <person name="Fitzpatrick D.A."/>
            <person name="Frisvad J.C."/>
            <person name="Nielsen K.L."/>
        </authorList>
    </citation>
    <scope>NUCLEOTIDE SEQUENCE</scope>
    <source>
        <strain evidence="1">IBT 17514</strain>
    </source>
</reference>
<dbReference type="Proteomes" id="UP001215712">
    <property type="component" value="Unassembled WGS sequence"/>
</dbReference>
<comment type="caution">
    <text evidence="1">The sequence shown here is derived from an EMBL/GenBank/DDBJ whole genome shotgun (WGS) entry which is preliminary data.</text>
</comment>
<name>A0AAD6MYD3_9EURO</name>
<dbReference type="AlphaFoldDB" id="A0AAD6MYD3"/>
<sequence>MSPNEPAGPPVLAVLIPLNTTCGMELTTSVSFDNSNERRVQPLSPEKMQEFAKCDLANEVPLVSEIPHETIPSEGHGSQLNRRDSLDDLLPMLLAYT</sequence>
<evidence type="ECO:0000313" key="1">
    <source>
        <dbReference type="EMBL" id="KAJ5732726.1"/>
    </source>
</evidence>
<organism evidence="1 2">
    <name type="scientific">Penicillium malachiteum</name>
    <dbReference type="NCBI Taxonomy" id="1324776"/>
    <lineage>
        <taxon>Eukaryota</taxon>
        <taxon>Fungi</taxon>
        <taxon>Dikarya</taxon>
        <taxon>Ascomycota</taxon>
        <taxon>Pezizomycotina</taxon>
        <taxon>Eurotiomycetes</taxon>
        <taxon>Eurotiomycetidae</taxon>
        <taxon>Eurotiales</taxon>
        <taxon>Aspergillaceae</taxon>
        <taxon>Penicillium</taxon>
    </lineage>
</organism>
<evidence type="ECO:0000313" key="2">
    <source>
        <dbReference type="Proteomes" id="UP001215712"/>
    </source>
</evidence>
<accession>A0AAD6MYD3</accession>
<gene>
    <name evidence="1" type="ORF">N7493_004207</name>
</gene>
<keyword evidence="2" id="KW-1185">Reference proteome</keyword>